<proteinExistence type="predicted"/>
<name>A0A3P7NKU1_DIBLA</name>
<dbReference type="InterPro" id="IPR021897">
    <property type="entry name" value="FAP206"/>
</dbReference>
<sequence>MDQAISVTMDTLNEELKTLERLAAVYTAVYLKLAAVDENPEVVSTANAVAVDANKLGIDRHLLRGAIINVRQHALLLRQLRKDLLESRRILAEAKAKLLGNLKKASETMKEKVAVPSTEVNFVNPSVCVFIKETRSCFGARRRVRRPCQPMRQSHLRQLIGSEDGLMLQVG</sequence>
<reference evidence="1 2" key="1">
    <citation type="submission" date="2018-11" db="EMBL/GenBank/DDBJ databases">
        <authorList>
            <consortium name="Pathogen Informatics"/>
        </authorList>
    </citation>
    <scope>NUCLEOTIDE SEQUENCE [LARGE SCALE GENOMIC DNA]</scope>
</reference>
<protein>
    <submittedName>
        <fullName evidence="1">Uncharacterized protein</fullName>
    </submittedName>
</protein>
<dbReference type="Proteomes" id="UP000281553">
    <property type="component" value="Unassembled WGS sequence"/>
</dbReference>
<accession>A0A3P7NKU1</accession>
<dbReference type="Pfam" id="PF12018">
    <property type="entry name" value="FAP206"/>
    <property type="match status" value="1"/>
</dbReference>
<keyword evidence="2" id="KW-1185">Reference proteome</keyword>
<organism evidence="1 2">
    <name type="scientific">Dibothriocephalus latus</name>
    <name type="common">Fish tapeworm</name>
    <name type="synonym">Diphyllobothrium latum</name>
    <dbReference type="NCBI Taxonomy" id="60516"/>
    <lineage>
        <taxon>Eukaryota</taxon>
        <taxon>Metazoa</taxon>
        <taxon>Spiralia</taxon>
        <taxon>Lophotrochozoa</taxon>
        <taxon>Platyhelminthes</taxon>
        <taxon>Cestoda</taxon>
        <taxon>Eucestoda</taxon>
        <taxon>Diphyllobothriidea</taxon>
        <taxon>Diphyllobothriidae</taxon>
        <taxon>Dibothriocephalus</taxon>
    </lineage>
</organism>
<dbReference type="AlphaFoldDB" id="A0A3P7NKU1"/>
<evidence type="ECO:0000313" key="1">
    <source>
        <dbReference type="EMBL" id="VDN36188.1"/>
    </source>
</evidence>
<gene>
    <name evidence="1" type="ORF">DILT_LOCUS16972</name>
</gene>
<dbReference type="EMBL" id="UYRU01088410">
    <property type="protein sequence ID" value="VDN36188.1"/>
    <property type="molecule type" value="Genomic_DNA"/>
</dbReference>
<evidence type="ECO:0000313" key="2">
    <source>
        <dbReference type="Proteomes" id="UP000281553"/>
    </source>
</evidence>